<sequence length="115" mass="13415">MAIDKKYIGKITESNLDDWLHSTGFLYPTNEKQLERFNKLYEDYDFKLKNATIDIKSIIEGSLCNKEKIIPINLSNDVSSEIENLKMVARKGQSNLPQHIIDKMKKKHRDSDDKE</sequence>
<dbReference type="AlphaFoldDB" id="A0A644SJX5"/>
<dbReference type="EMBL" id="VSSQ01000001">
    <property type="protein sequence ID" value="MPL55004.1"/>
    <property type="molecule type" value="Genomic_DNA"/>
</dbReference>
<protein>
    <submittedName>
        <fullName evidence="1">Uncharacterized protein</fullName>
    </submittedName>
</protein>
<proteinExistence type="predicted"/>
<reference evidence="1" key="1">
    <citation type="submission" date="2019-08" db="EMBL/GenBank/DDBJ databases">
        <authorList>
            <person name="Kucharzyk K."/>
            <person name="Murdoch R.W."/>
            <person name="Higgins S."/>
            <person name="Loffler F."/>
        </authorList>
    </citation>
    <scope>NUCLEOTIDE SEQUENCE</scope>
</reference>
<organism evidence="1">
    <name type="scientific">bioreactor metagenome</name>
    <dbReference type="NCBI Taxonomy" id="1076179"/>
    <lineage>
        <taxon>unclassified sequences</taxon>
        <taxon>metagenomes</taxon>
        <taxon>ecological metagenomes</taxon>
    </lineage>
</organism>
<evidence type="ECO:0000313" key="1">
    <source>
        <dbReference type="EMBL" id="MPL55004.1"/>
    </source>
</evidence>
<comment type="caution">
    <text evidence="1">The sequence shown here is derived from an EMBL/GenBank/DDBJ whole genome shotgun (WGS) entry which is preliminary data.</text>
</comment>
<name>A0A644SJX5_9ZZZZ</name>
<gene>
    <name evidence="1" type="ORF">SDC9_00471</name>
</gene>
<accession>A0A644SJX5</accession>